<reference evidence="3 4" key="1">
    <citation type="submission" date="2018-07" db="EMBL/GenBank/DDBJ databases">
        <title>Leeuwenhoekiella genomics.</title>
        <authorList>
            <person name="Tahon G."/>
            <person name="Willems A."/>
        </authorList>
    </citation>
    <scope>NUCLEOTIDE SEQUENCE [LARGE SCALE GENOMIC DNA]</scope>
    <source>
        <strain evidence="3 4">LMG 22550</strain>
    </source>
</reference>
<evidence type="ECO:0000313" key="4">
    <source>
        <dbReference type="Proteomes" id="UP000289238"/>
    </source>
</evidence>
<keyword evidence="2" id="KW-0812">Transmembrane</keyword>
<dbReference type="OrthoDB" id="1449890at2"/>
<dbReference type="AlphaFoldDB" id="A0A4Q0P4D2"/>
<comment type="caution">
    <text evidence="3">The sequence shown here is derived from an EMBL/GenBank/DDBJ whole genome shotgun (WGS) entry which is preliminary data.</text>
</comment>
<evidence type="ECO:0000256" key="2">
    <source>
        <dbReference type="SAM" id="Phobius"/>
    </source>
</evidence>
<feature type="transmembrane region" description="Helical" evidence="2">
    <location>
        <begin position="82"/>
        <end position="105"/>
    </location>
</feature>
<keyword evidence="2" id="KW-0472">Membrane</keyword>
<proteinExistence type="predicted"/>
<keyword evidence="4" id="KW-1185">Reference proteome</keyword>
<evidence type="ECO:0000256" key="1">
    <source>
        <dbReference type="SAM" id="Coils"/>
    </source>
</evidence>
<keyword evidence="2" id="KW-1133">Transmembrane helix</keyword>
<organism evidence="3 4">
    <name type="scientific">Leeuwenhoekiella aequorea</name>
    <dbReference type="NCBI Taxonomy" id="283736"/>
    <lineage>
        <taxon>Bacteria</taxon>
        <taxon>Pseudomonadati</taxon>
        <taxon>Bacteroidota</taxon>
        <taxon>Flavobacteriia</taxon>
        <taxon>Flavobacteriales</taxon>
        <taxon>Flavobacteriaceae</taxon>
        <taxon>Leeuwenhoekiella</taxon>
    </lineage>
</organism>
<keyword evidence="1" id="KW-0175">Coiled coil</keyword>
<protein>
    <submittedName>
        <fullName evidence="3">Uncharacterized protein</fullName>
    </submittedName>
</protein>
<feature type="coiled-coil region" evidence="1">
    <location>
        <begin position="8"/>
        <end position="35"/>
    </location>
</feature>
<accession>A0A4Q0P4D2</accession>
<evidence type="ECO:0000313" key="3">
    <source>
        <dbReference type="EMBL" id="RXG21420.1"/>
    </source>
</evidence>
<sequence length="106" mass="12405">MTKLEILSELLVEELHSFKEEVNRLEKIEKSLKDTSIKADSTQIEKLIADHFRKLEVDQTAQQENREEILKIIKHSRTIPNWLIVLVLILILFLSLAFAIAYLLLH</sequence>
<gene>
    <name evidence="3" type="ORF">DSM00_2260</name>
</gene>
<dbReference type="Proteomes" id="UP000289238">
    <property type="component" value="Unassembled WGS sequence"/>
</dbReference>
<dbReference type="InterPro" id="IPR046617">
    <property type="entry name" value="DUF6730"/>
</dbReference>
<dbReference type="Pfam" id="PF20503">
    <property type="entry name" value="DUF6730"/>
    <property type="match status" value="1"/>
</dbReference>
<dbReference type="RefSeq" id="WP_028376708.1">
    <property type="nucleotide sequence ID" value="NZ_JASMRS010000005.1"/>
</dbReference>
<name>A0A4Q0P4D2_9FLAO</name>
<dbReference type="EMBL" id="QOVM01000005">
    <property type="protein sequence ID" value="RXG21420.1"/>
    <property type="molecule type" value="Genomic_DNA"/>
</dbReference>